<dbReference type="Gene3D" id="1.10.1200.10">
    <property type="entry name" value="ACP-like"/>
    <property type="match status" value="2"/>
</dbReference>
<dbReference type="InterPro" id="IPR004432">
    <property type="entry name" value="Omega_3_polyunsat_FA_synth"/>
</dbReference>
<dbReference type="SUPFAM" id="SSF53901">
    <property type="entry name" value="Thiolase-like"/>
    <property type="match status" value="1"/>
</dbReference>
<dbReference type="SUPFAM" id="SSF47336">
    <property type="entry name" value="ACP-like"/>
    <property type="match status" value="2"/>
</dbReference>
<dbReference type="InterPro" id="IPR036291">
    <property type="entry name" value="NAD(P)-bd_dom_sf"/>
</dbReference>
<dbReference type="SUPFAM" id="SSF55048">
    <property type="entry name" value="Probable ACP-binding domain of malonyl-CoA ACP transacylase"/>
    <property type="match status" value="1"/>
</dbReference>
<organism evidence="7 8">
    <name type="scientific">Okeanomitos corallinicola TIOX110</name>
    <dbReference type="NCBI Taxonomy" id="3133117"/>
    <lineage>
        <taxon>Bacteria</taxon>
        <taxon>Bacillati</taxon>
        <taxon>Cyanobacteriota</taxon>
        <taxon>Cyanophyceae</taxon>
        <taxon>Nostocales</taxon>
        <taxon>Aphanizomenonaceae</taxon>
        <taxon>Okeanomitos</taxon>
    </lineage>
</organism>
<dbReference type="Gene3D" id="3.30.70.250">
    <property type="entry name" value="Malonyl-CoA ACP transacylase, ACP-binding"/>
    <property type="match status" value="1"/>
</dbReference>
<dbReference type="InterPro" id="IPR018201">
    <property type="entry name" value="Ketoacyl_synth_AS"/>
</dbReference>
<dbReference type="PROSITE" id="PS52004">
    <property type="entry name" value="KS3_2"/>
    <property type="match status" value="1"/>
</dbReference>
<protein>
    <submittedName>
        <fullName evidence="7">Beta-ketoacyl synthase N-terminal-like domain-containing protein</fullName>
    </submittedName>
</protein>
<reference evidence="7 8" key="1">
    <citation type="submission" date="2024-04" db="EMBL/GenBank/DDBJ databases">
        <title>Okeanomitos corallinicola gen. &amp; sp. nov. (Nostocales, Cyanobacteria), a new toxic marine heterocyst-forming cyanobacterium from a coral reef.</title>
        <authorList>
            <person name="Li H."/>
            <person name="Li R."/>
            <person name="Kang J."/>
            <person name="Hii K.S."/>
            <person name="Mohamed H.F."/>
            <person name="Xu X."/>
            <person name="Luo Z."/>
        </authorList>
    </citation>
    <scope>NUCLEOTIDE SEQUENCE [LARGE SCALE GENOMIC DNA]</scope>
    <source>
        <strain evidence="7 8">TIOX110</strain>
    </source>
</reference>
<dbReference type="Gene3D" id="3.40.50.720">
    <property type="entry name" value="NAD(P)-binding Rossmann-like Domain"/>
    <property type="match status" value="1"/>
</dbReference>
<dbReference type="InterPro" id="IPR014030">
    <property type="entry name" value="Ketoacyl_synth_N"/>
</dbReference>
<evidence type="ECO:0000259" key="6">
    <source>
        <dbReference type="PROSITE" id="PS52004"/>
    </source>
</evidence>
<dbReference type="SUPFAM" id="SSF52151">
    <property type="entry name" value="FabD/lysophospholipase-like"/>
    <property type="match status" value="1"/>
</dbReference>
<dbReference type="InterPro" id="IPR014043">
    <property type="entry name" value="Acyl_transferase_dom"/>
</dbReference>
<dbReference type="InterPro" id="IPR032821">
    <property type="entry name" value="PKS_assoc"/>
</dbReference>
<keyword evidence="1" id="KW-0596">Phosphopantetheine</keyword>
<dbReference type="PROSITE" id="PS00606">
    <property type="entry name" value="KS3_1"/>
    <property type="match status" value="1"/>
</dbReference>
<dbReference type="PROSITE" id="PS50075">
    <property type="entry name" value="CARRIER"/>
    <property type="match status" value="2"/>
</dbReference>
<evidence type="ECO:0000259" key="5">
    <source>
        <dbReference type="PROSITE" id="PS50075"/>
    </source>
</evidence>
<evidence type="ECO:0000313" key="7">
    <source>
        <dbReference type="EMBL" id="WZB90220.1"/>
    </source>
</evidence>
<dbReference type="Gene3D" id="3.40.47.10">
    <property type="match status" value="1"/>
</dbReference>
<dbReference type="InterPro" id="IPR036736">
    <property type="entry name" value="ACP-like_sf"/>
</dbReference>
<dbReference type="InterPro" id="IPR020841">
    <property type="entry name" value="PKS_Beta-ketoAc_synthase_dom"/>
</dbReference>
<dbReference type="InterPro" id="IPR016036">
    <property type="entry name" value="Malonyl_transacylase_ACP-bd"/>
</dbReference>
<feature type="domain" description="Ketosynthase family 3 (KS3)" evidence="6">
    <location>
        <begin position="50"/>
        <end position="508"/>
    </location>
</feature>
<feature type="domain" description="Carrier" evidence="5">
    <location>
        <begin position="1318"/>
        <end position="1398"/>
    </location>
</feature>
<evidence type="ECO:0000313" key="8">
    <source>
        <dbReference type="Proteomes" id="UP001483337"/>
    </source>
</evidence>
<dbReference type="Gene3D" id="3.40.366.10">
    <property type="entry name" value="Malonyl-Coenzyme A Acyl Carrier Protein, domain 2"/>
    <property type="match status" value="1"/>
</dbReference>
<dbReference type="Pfam" id="PF16197">
    <property type="entry name" value="KAsynt_C_assoc"/>
    <property type="match status" value="1"/>
</dbReference>
<keyword evidence="8" id="KW-1185">Reference proteome</keyword>
<name>A0ABZ2V349_9CYAN</name>
<evidence type="ECO:0000256" key="2">
    <source>
        <dbReference type="ARBA" id="ARBA00022553"/>
    </source>
</evidence>
<dbReference type="SMART" id="SM00825">
    <property type="entry name" value="PKS_KS"/>
    <property type="match status" value="1"/>
</dbReference>
<evidence type="ECO:0000256" key="4">
    <source>
        <dbReference type="SAM" id="MobiDB-lite"/>
    </source>
</evidence>
<feature type="region of interest" description="Disordered" evidence="4">
    <location>
        <begin position="1033"/>
        <end position="1063"/>
    </location>
</feature>
<dbReference type="PANTHER" id="PTHR43074">
    <property type="entry name" value="OMEGA-3 POLYUNSATURATED FATTY ACID SYNTHASE PFAB-RELATED"/>
    <property type="match status" value="1"/>
</dbReference>
<dbReference type="InterPro" id="IPR009081">
    <property type="entry name" value="PP-bd_ACP"/>
</dbReference>
<sequence length="1777" mass="195953">MSADSINTALAELDSLINSCEKDLIRFIEEKKMKSGNEISTNKINRQLQHNPIAIVGMASLLPQARNLRQYWANIVNKKDCITDVPETHWSIKDYYDPNPRTPEDKTYCKRGGFIPEVDFNPMEFGIPPSILEVTDVSQLLSLVVAKEAMEDAGYGESREFNRENIGVILGVAMAKQLGMPLSARLEYPVWEKVLKSSGLSDEDTQKIVEKIKSAYVKWDENAFPGMLANVVAGRIANRLNFGGMNCVVDAACASSFGALKMAISELVEHRSDMMLTGGVDTDNTIMAYISFSKTPAVTPSENVKPFDAKSDGMMLGEGIAMVVLKRLEDAVRDDDKIYAVIKGIGTSSDGRYKSIYAPRKEGQAKALERAYNDAGFSPATLGLMEAHGTGTMAGDPTEFGSLRDFLNQYDDKKQHIALGSVKSQIGHTKAAAGAASLVKTALALHHKILPPTINITEPNPKLDIENSSFYLNTETRPWLRSEGEAPRRAGVSSFGFGGTNYHVVLEEYEAEQKQPYRLHNAAGEVLLFDSTPAELIAKLEATFNNLQSHDGERYYSQLILESKSVTIPKTAARIGFVAESKEEACKLLKVSIDLLKNKSSADAWEHPQGIYYRAAGMELAGKVVSLFSGQGSQYLEMGREAVMNFPALRRLYGAMDGMLIKDNLQPISEVVFPHPTFNEAEKKEQIAALQRTEYAQPAIGVFSAGLYSIFQQAGFKSDFAAGHSFGELTALWAAGVLSEEDYLYLVKSRGQAMAAPKDPDHDAGSMLAVKEDISKVEAVLKSFPQIAIANFNSPTQVVLAGPTAEIRKIQQQFEKLGYSAIPLPVSAAFHTPLIAFAQKSFAIATKSVDFKNPQLPVFSNVTGKHYPHEPSAIQRILESHLSSSVHFKQEIENIYAAGGYCFVEFGPKRILSNLVKDILGERPHITVSLNPSTKKDSDRTLKEAAIQLRVIGMALDNLDPYQLPEKLPEVSSKKVLNVKLKGINYISDKTKNAFNEALNDGFKIQGLQDAQNLEIQESKPKEIQESKTLEIQKPATSIIPTSNGKNGNGNGNANGNGNKKNPVITNLQTVPQMNPATPINANPASKELLPTVSQTAIAERLGGQMKTPDNNTNFQQVLSSLENLLNQFQHNQGDNLQIHVTYLGHQMEYAKTFFQLMQQQNNIIINSKSSETAQLKQVVMESFERSMMQFHNQQAETLRIHEEYLKEQVEYTKNFFQLIQQEYSLLIEGQETTETVIPPQFTEAHTQSLRELMPQQSEPAIAETVVSPTPQIVENQAPVKVEVTTAKIPEPVIETPAPIVEPVAPVALVSEPTNTGVDIKKLGQNLLSITSEKTGYPIEMLEFDMDMEADLGIDSIKRVEILGGLQELYPDLPKPNLEELAEKRTIGQVVEYLEKQVTGDRLQVTEVVKEELIITPQSPLPSPEPASDNNQYADIAQTLLNITSEKTGYPVEMLELDMDMEADLGIDSIKRVEILGGLQEAYPDLPKPNLEELGDLRTIGQIVNYLQQLVAGEKKKLDADAITADMSRVEVVDLTPPPPVDPNLPRRPAKLKTLPRPDFWECTLPEGHIGLITDDGSLTTTKLAHALIEQNWQVVVLSFPQSLVPEQAPLPSGVTRITLANMSEEHLQLLLQSITIQHGKIGAFIHLHPQLTSSSETQKAIVKQVFLMAKHLKQSLNTAANLEGRVSFCTVAYLDGAFGLEHTENLGIIGGGLFGLTKSLRWEWPQVFLRAIDLNPNLDPHESAEYIVAELHDSNRYIGEVGYSSKGRVTLIAEAE</sequence>
<dbReference type="RefSeq" id="WP_353933113.1">
    <property type="nucleotide sequence ID" value="NZ_CP150886.1"/>
</dbReference>
<dbReference type="EMBL" id="CP150886">
    <property type="protein sequence ID" value="WZB90220.1"/>
    <property type="molecule type" value="Genomic_DNA"/>
</dbReference>
<evidence type="ECO:0000256" key="3">
    <source>
        <dbReference type="ARBA" id="ARBA00022679"/>
    </source>
</evidence>
<dbReference type="SUPFAM" id="SSF51735">
    <property type="entry name" value="NAD(P)-binding Rossmann-fold domains"/>
    <property type="match status" value="1"/>
</dbReference>
<dbReference type="Pfam" id="PF00698">
    <property type="entry name" value="Acyl_transf_1"/>
    <property type="match status" value="1"/>
</dbReference>
<dbReference type="Proteomes" id="UP001483337">
    <property type="component" value="Chromosome"/>
</dbReference>
<feature type="domain" description="Carrier" evidence="5">
    <location>
        <begin position="1431"/>
        <end position="1511"/>
    </location>
</feature>
<dbReference type="InterPro" id="IPR014031">
    <property type="entry name" value="Ketoacyl_synth_C"/>
</dbReference>
<dbReference type="Pfam" id="PF00109">
    <property type="entry name" value="ketoacyl-synt"/>
    <property type="match status" value="1"/>
</dbReference>
<dbReference type="InterPro" id="IPR016035">
    <property type="entry name" value="Acyl_Trfase/lysoPLipase"/>
</dbReference>
<proteinExistence type="predicted"/>
<dbReference type="InterPro" id="IPR016039">
    <property type="entry name" value="Thiolase-like"/>
</dbReference>
<keyword evidence="2" id="KW-0597">Phosphoprotein</keyword>
<dbReference type="CDD" id="cd00833">
    <property type="entry name" value="PKS"/>
    <property type="match status" value="1"/>
</dbReference>
<dbReference type="InterPro" id="IPR001227">
    <property type="entry name" value="Ac_transferase_dom_sf"/>
</dbReference>
<gene>
    <name evidence="7" type="ORF">WJM97_05315</name>
</gene>
<evidence type="ECO:0000256" key="1">
    <source>
        <dbReference type="ARBA" id="ARBA00022450"/>
    </source>
</evidence>
<keyword evidence="3" id="KW-0808">Transferase</keyword>
<accession>A0ABZ2V349</accession>
<dbReference type="Pfam" id="PF02801">
    <property type="entry name" value="Ketoacyl-synt_C"/>
    <property type="match status" value="1"/>
</dbReference>
<dbReference type="InterPro" id="IPR052568">
    <property type="entry name" value="PKS-FAS_Synthase"/>
</dbReference>
<dbReference type="PANTHER" id="PTHR43074:SF1">
    <property type="entry name" value="BETA-KETOACYL SYNTHASE FAMILY PROTEIN-RELATED"/>
    <property type="match status" value="1"/>
</dbReference>
<dbReference type="SMART" id="SM00827">
    <property type="entry name" value="PKS_AT"/>
    <property type="match status" value="1"/>
</dbReference>
<dbReference type="Pfam" id="PF00550">
    <property type="entry name" value="PP-binding"/>
    <property type="match status" value="2"/>
</dbReference>
<dbReference type="NCBIfam" id="TIGR02813">
    <property type="entry name" value="omega_3_PfaA"/>
    <property type="match status" value="1"/>
</dbReference>